<protein>
    <submittedName>
        <fullName evidence="1">(California timema) hypothetical protein</fullName>
    </submittedName>
</protein>
<organism evidence="1">
    <name type="scientific">Timema californicum</name>
    <name type="common">California timema</name>
    <name type="synonym">Walking stick</name>
    <dbReference type="NCBI Taxonomy" id="61474"/>
    <lineage>
        <taxon>Eukaryota</taxon>
        <taxon>Metazoa</taxon>
        <taxon>Ecdysozoa</taxon>
        <taxon>Arthropoda</taxon>
        <taxon>Hexapoda</taxon>
        <taxon>Insecta</taxon>
        <taxon>Pterygota</taxon>
        <taxon>Neoptera</taxon>
        <taxon>Polyneoptera</taxon>
        <taxon>Phasmatodea</taxon>
        <taxon>Timematodea</taxon>
        <taxon>Timematoidea</taxon>
        <taxon>Timematidae</taxon>
        <taxon>Timema</taxon>
    </lineage>
</organism>
<accession>A0A7R9JF69</accession>
<proteinExistence type="predicted"/>
<dbReference type="EMBL" id="OE187102">
    <property type="protein sequence ID" value="CAD7578212.1"/>
    <property type="molecule type" value="Genomic_DNA"/>
</dbReference>
<dbReference type="AlphaFoldDB" id="A0A7R9JF69"/>
<sequence>MSGSPPRPQSLSCRSTEPDCYTTQLNLETTNRAIVHSIIKQEITSHASSSGVREEIGFKEELAIFKERSYRINPDQLNILI</sequence>
<name>A0A7R9JF69_TIMCA</name>
<reference evidence="1" key="1">
    <citation type="submission" date="2020-11" db="EMBL/GenBank/DDBJ databases">
        <authorList>
            <person name="Tran Van P."/>
        </authorList>
    </citation>
    <scope>NUCLEOTIDE SEQUENCE</scope>
</reference>
<gene>
    <name evidence="1" type="ORF">TCMB3V08_LOCUS10753</name>
</gene>
<evidence type="ECO:0000313" key="1">
    <source>
        <dbReference type="EMBL" id="CAD7578212.1"/>
    </source>
</evidence>